<protein>
    <submittedName>
        <fullName evidence="4">HlyD family secretion protein</fullName>
    </submittedName>
</protein>
<evidence type="ECO:0000313" key="5">
    <source>
        <dbReference type="Proteomes" id="UP001139971"/>
    </source>
</evidence>
<keyword evidence="2" id="KW-0472">Membrane</keyword>
<dbReference type="Gene3D" id="1.10.287.470">
    <property type="entry name" value="Helix hairpin bin"/>
    <property type="match status" value="2"/>
</dbReference>
<dbReference type="AlphaFoldDB" id="A0A9X3YKX0"/>
<dbReference type="SUPFAM" id="SSF111369">
    <property type="entry name" value="HlyD-like secretion proteins"/>
    <property type="match status" value="3"/>
</dbReference>
<sequence>MSTNPASEPAPDRPRRRPRKAFVAVGIALLAAVAGVAWIVMPKSAVSTDNAYVQADSSVVAPKVRGLVAEVLAKHNQRVARGDALVRIDAEEFDAKVAAANAALLDAQARQQAARAALVSLDAEEKLAASNVRAAQATIRSMDAQSERAKADRRRYDGLVGSGAVARRDADQYRAAALSASADADKSRAELDVSRHQAAVTHARRLTLEAAVAQADAAAAAAQAALDLARQDQAHTIVRAPIDGVVGDRQVEPGDYVQPGTRLLTIVPIDALYVVANFKETQTDRMVPGQPATIAVDALPGRTLRGEVESFAPGSGSQFSLLPFEPGTGNFTKIVQRVPVRIRFAPNQPALAALRPGLSTTVTVTLATNAAADANAVAGR</sequence>
<reference evidence="4" key="1">
    <citation type="submission" date="2023-02" db="EMBL/GenBank/DDBJ databases">
        <title>Tahibacter soli sp. nov. isolated from soil.</title>
        <authorList>
            <person name="Baek J.H."/>
            <person name="Lee J.K."/>
            <person name="Choi D.G."/>
            <person name="Jeon C.O."/>
        </authorList>
    </citation>
    <scope>NUCLEOTIDE SEQUENCE</scope>
    <source>
        <strain evidence="4">BL</strain>
    </source>
</reference>
<evidence type="ECO:0000256" key="2">
    <source>
        <dbReference type="SAM" id="Phobius"/>
    </source>
</evidence>
<dbReference type="PANTHER" id="PTHR30386">
    <property type="entry name" value="MEMBRANE FUSION SUBUNIT OF EMRAB-TOLC MULTIDRUG EFFLUX PUMP"/>
    <property type="match status" value="1"/>
</dbReference>
<dbReference type="GO" id="GO:0055085">
    <property type="term" value="P:transmembrane transport"/>
    <property type="evidence" value="ECO:0007669"/>
    <property type="project" value="InterPro"/>
</dbReference>
<dbReference type="Proteomes" id="UP001139971">
    <property type="component" value="Unassembled WGS sequence"/>
</dbReference>
<gene>
    <name evidence="4" type="ORF">OD750_017130</name>
</gene>
<feature type="domain" description="Multidrug resistance protein MdtA-like barrel-sandwich hybrid" evidence="3">
    <location>
        <begin position="60"/>
        <end position="266"/>
    </location>
</feature>
<evidence type="ECO:0000259" key="3">
    <source>
        <dbReference type="Pfam" id="PF25917"/>
    </source>
</evidence>
<evidence type="ECO:0000313" key="4">
    <source>
        <dbReference type="EMBL" id="MDC8014271.1"/>
    </source>
</evidence>
<dbReference type="InterPro" id="IPR058625">
    <property type="entry name" value="MdtA-like_BSH"/>
</dbReference>
<feature type="transmembrane region" description="Helical" evidence="2">
    <location>
        <begin position="21"/>
        <end position="41"/>
    </location>
</feature>
<dbReference type="RefSeq" id="WP_263541907.1">
    <property type="nucleotide sequence ID" value="NZ_JAOVZO020000018.1"/>
</dbReference>
<keyword evidence="2" id="KW-1133">Transmembrane helix</keyword>
<dbReference type="InterPro" id="IPR050739">
    <property type="entry name" value="MFP"/>
</dbReference>
<dbReference type="Gene3D" id="2.40.50.100">
    <property type="match status" value="1"/>
</dbReference>
<dbReference type="Gene3D" id="2.40.30.170">
    <property type="match status" value="1"/>
</dbReference>
<dbReference type="EMBL" id="JAOVZO020000018">
    <property type="protein sequence ID" value="MDC8014271.1"/>
    <property type="molecule type" value="Genomic_DNA"/>
</dbReference>
<dbReference type="PANTHER" id="PTHR30386:SF24">
    <property type="entry name" value="MULTIDRUG RESISTANCE EFFLUX PUMP"/>
    <property type="match status" value="1"/>
</dbReference>
<dbReference type="Pfam" id="PF25917">
    <property type="entry name" value="BSH_RND"/>
    <property type="match status" value="1"/>
</dbReference>
<keyword evidence="5" id="KW-1185">Reference proteome</keyword>
<organism evidence="4 5">
    <name type="scientific">Tahibacter soli</name>
    <dbReference type="NCBI Taxonomy" id="2983605"/>
    <lineage>
        <taxon>Bacteria</taxon>
        <taxon>Pseudomonadati</taxon>
        <taxon>Pseudomonadota</taxon>
        <taxon>Gammaproteobacteria</taxon>
        <taxon>Lysobacterales</taxon>
        <taxon>Rhodanobacteraceae</taxon>
        <taxon>Tahibacter</taxon>
    </lineage>
</organism>
<dbReference type="PRINTS" id="PR01490">
    <property type="entry name" value="RTXTOXIND"/>
</dbReference>
<name>A0A9X3YKX0_9GAMM</name>
<accession>A0A9X3YKX0</accession>
<comment type="similarity">
    <text evidence="1">Belongs to the membrane fusion protein (MFP) (TC 8.A.1) family.</text>
</comment>
<evidence type="ECO:0000256" key="1">
    <source>
        <dbReference type="ARBA" id="ARBA00009477"/>
    </source>
</evidence>
<comment type="caution">
    <text evidence="4">The sequence shown here is derived from an EMBL/GenBank/DDBJ whole genome shotgun (WGS) entry which is preliminary data.</text>
</comment>
<keyword evidence="2" id="KW-0812">Transmembrane</keyword>
<proteinExistence type="inferred from homology"/>